<dbReference type="Gene3D" id="3.40.630.30">
    <property type="match status" value="1"/>
</dbReference>
<evidence type="ECO:0000259" key="1">
    <source>
        <dbReference type="PROSITE" id="PS51186"/>
    </source>
</evidence>
<dbReference type="InterPro" id="IPR000182">
    <property type="entry name" value="GNAT_dom"/>
</dbReference>
<evidence type="ECO:0000313" key="2">
    <source>
        <dbReference type="EMBL" id="MDA3731197.1"/>
    </source>
</evidence>
<dbReference type="Pfam" id="PF13508">
    <property type="entry name" value="Acetyltransf_7"/>
    <property type="match status" value="1"/>
</dbReference>
<dbReference type="InterPro" id="IPR016181">
    <property type="entry name" value="Acyl_CoA_acyltransferase"/>
</dbReference>
<reference evidence="2" key="1">
    <citation type="journal article" date="2023" name="Int. J. Syst. Evol. Microbiol.">
        <title>&lt;i&gt;Holtiella tumoricola&lt;/i&gt; gen. nov. sp. nov., isolated from a human clinical sample.</title>
        <authorList>
            <person name="Allen-Vercoe E."/>
            <person name="Daigneault M.C."/>
            <person name="Vancuren S.J."/>
            <person name="Cochrane K."/>
            <person name="O'Neal L.L."/>
            <person name="Sankaranarayanan K."/>
            <person name="Lawson P.A."/>
        </authorList>
    </citation>
    <scope>NUCLEOTIDE SEQUENCE</scope>
    <source>
        <strain evidence="2">CC70A</strain>
    </source>
</reference>
<proteinExistence type="predicted"/>
<gene>
    <name evidence="2" type="ORF">PBV87_06815</name>
</gene>
<evidence type="ECO:0000313" key="3">
    <source>
        <dbReference type="Proteomes" id="UP001169242"/>
    </source>
</evidence>
<dbReference type="CDD" id="cd04301">
    <property type="entry name" value="NAT_SF"/>
    <property type="match status" value="1"/>
</dbReference>
<feature type="domain" description="N-acetyltransferase" evidence="1">
    <location>
        <begin position="2"/>
        <end position="139"/>
    </location>
</feature>
<comment type="caution">
    <text evidence="2">The sequence shown here is derived from an EMBL/GenBank/DDBJ whole genome shotgun (WGS) entry which is preliminary data.</text>
</comment>
<dbReference type="GO" id="GO:0016747">
    <property type="term" value="F:acyltransferase activity, transferring groups other than amino-acyl groups"/>
    <property type="evidence" value="ECO:0007669"/>
    <property type="project" value="InterPro"/>
</dbReference>
<organism evidence="2 3">
    <name type="scientific">Holtiella tumoricola</name>
    <dbReference type="NCBI Taxonomy" id="3018743"/>
    <lineage>
        <taxon>Bacteria</taxon>
        <taxon>Bacillati</taxon>
        <taxon>Bacillota</taxon>
        <taxon>Clostridia</taxon>
        <taxon>Lachnospirales</taxon>
        <taxon>Cellulosilyticaceae</taxon>
        <taxon>Holtiella</taxon>
    </lineage>
</organism>
<sequence>MIDIKENLKTKDILTILAQSTYMPTEEKLNARAQRYMDDDRVIALGANIDDKFCGIVILNYEESYRVEILDIAVLKERQHQGIGHQMIKCIKEFYKPACILAETDDDAVGFYRKIGFEVNSLGEKYPGIIRYECKYTCE</sequence>
<dbReference type="SUPFAM" id="SSF55729">
    <property type="entry name" value="Acyl-CoA N-acyltransferases (Nat)"/>
    <property type="match status" value="1"/>
</dbReference>
<dbReference type="PROSITE" id="PS51186">
    <property type="entry name" value="GNAT"/>
    <property type="match status" value="1"/>
</dbReference>
<protein>
    <submittedName>
        <fullName evidence="2">GNAT family N-acetyltransferase</fullName>
    </submittedName>
</protein>
<dbReference type="RefSeq" id="WP_271011657.1">
    <property type="nucleotide sequence ID" value="NZ_JAQIFT010000029.1"/>
</dbReference>
<keyword evidence="3" id="KW-1185">Reference proteome</keyword>
<dbReference type="AlphaFoldDB" id="A0AA42DLD2"/>
<name>A0AA42DLD2_9FIRM</name>
<dbReference type="Proteomes" id="UP001169242">
    <property type="component" value="Unassembled WGS sequence"/>
</dbReference>
<accession>A0AA42DLD2</accession>
<dbReference type="EMBL" id="JAQIFT010000029">
    <property type="protein sequence ID" value="MDA3731197.1"/>
    <property type="molecule type" value="Genomic_DNA"/>
</dbReference>